<dbReference type="Proteomes" id="UP000284057">
    <property type="component" value="Unassembled WGS sequence"/>
</dbReference>
<name>A0A418KIW7_9ACTN</name>
<protein>
    <submittedName>
        <fullName evidence="2">CopG family transcriptional regulator</fullName>
    </submittedName>
</protein>
<dbReference type="AlphaFoldDB" id="A0A418KIW7"/>
<accession>A0A418KIW7</accession>
<dbReference type="SUPFAM" id="SSF47598">
    <property type="entry name" value="Ribbon-helix-helix"/>
    <property type="match status" value="1"/>
</dbReference>
<dbReference type="GO" id="GO:0006355">
    <property type="term" value="P:regulation of DNA-templated transcription"/>
    <property type="evidence" value="ECO:0007669"/>
    <property type="project" value="InterPro"/>
</dbReference>
<reference evidence="2 3" key="1">
    <citation type="submission" date="2018-09" db="EMBL/GenBank/DDBJ databases">
        <title>Isolation, diversity and antifungal activity of actinobacteria from wheat.</title>
        <authorList>
            <person name="Han C."/>
        </authorList>
    </citation>
    <scope>NUCLEOTIDE SEQUENCE [LARGE SCALE GENOMIC DNA]</scope>
    <source>
        <strain evidence="2 3">NEAU-YY265</strain>
    </source>
</reference>
<dbReference type="InterPro" id="IPR010985">
    <property type="entry name" value="Ribbon_hlx_hlx"/>
</dbReference>
<gene>
    <name evidence="2" type="ORF">DY240_26195</name>
</gene>
<proteinExistence type="predicted"/>
<evidence type="ECO:0000256" key="1">
    <source>
        <dbReference type="SAM" id="MobiDB-lite"/>
    </source>
</evidence>
<dbReference type="OrthoDB" id="3710927at2"/>
<feature type="region of interest" description="Disordered" evidence="1">
    <location>
        <begin position="37"/>
        <end position="60"/>
    </location>
</feature>
<comment type="caution">
    <text evidence="2">The sequence shown here is derived from an EMBL/GenBank/DDBJ whole genome shotgun (WGS) entry which is preliminary data.</text>
</comment>
<sequence>MAKYIDGGDIDLDEEVVLDSRGNRITEAIAEEMAEHALKRGRGRPALTPGARGHSPEVRARVPEELRDRLVAQASREHRKPSELIRDALERYLQAS</sequence>
<evidence type="ECO:0000313" key="2">
    <source>
        <dbReference type="EMBL" id="RIQ13243.1"/>
    </source>
</evidence>
<dbReference type="EMBL" id="QUAL01000385">
    <property type="protein sequence ID" value="RIQ13243.1"/>
    <property type="molecule type" value="Genomic_DNA"/>
</dbReference>
<organism evidence="2 3">
    <name type="scientific">Jiangella rhizosphaerae</name>
    <dbReference type="NCBI Taxonomy" id="2293569"/>
    <lineage>
        <taxon>Bacteria</taxon>
        <taxon>Bacillati</taxon>
        <taxon>Actinomycetota</taxon>
        <taxon>Actinomycetes</taxon>
        <taxon>Jiangellales</taxon>
        <taxon>Jiangellaceae</taxon>
        <taxon>Jiangella</taxon>
    </lineage>
</organism>
<dbReference type="RefSeq" id="WP_119662622.1">
    <property type="nucleotide sequence ID" value="NZ_QUAL01000385.1"/>
</dbReference>
<keyword evidence="3" id="KW-1185">Reference proteome</keyword>
<evidence type="ECO:0000313" key="3">
    <source>
        <dbReference type="Proteomes" id="UP000284057"/>
    </source>
</evidence>